<dbReference type="Gene3D" id="3.40.630.30">
    <property type="match status" value="1"/>
</dbReference>
<dbReference type="EMBL" id="FRXN01000003">
    <property type="protein sequence ID" value="SHO63254.1"/>
    <property type="molecule type" value="Genomic_DNA"/>
</dbReference>
<feature type="domain" description="N-acetyltransferase" evidence="1">
    <location>
        <begin position="4"/>
        <end position="184"/>
    </location>
</feature>
<accession>A0A1M7ZEF8</accession>
<dbReference type="Proteomes" id="UP000184609">
    <property type="component" value="Unassembled WGS sequence"/>
</dbReference>
<keyword evidence="3" id="KW-1185">Reference proteome</keyword>
<reference evidence="3" key="1">
    <citation type="submission" date="2016-12" db="EMBL/GenBank/DDBJ databases">
        <authorList>
            <person name="Varghese N."/>
            <person name="Submissions S."/>
        </authorList>
    </citation>
    <scope>NUCLEOTIDE SEQUENCE [LARGE SCALE GENOMIC DNA]</scope>
    <source>
        <strain evidence="3">DSM 25035</strain>
    </source>
</reference>
<proteinExistence type="predicted"/>
<name>A0A1M7ZEF8_9BACT</name>
<evidence type="ECO:0000313" key="3">
    <source>
        <dbReference type="Proteomes" id="UP000184609"/>
    </source>
</evidence>
<dbReference type="SUPFAM" id="SSF55729">
    <property type="entry name" value="Acyl-CoA N-acyltransferases (Nat)"/>
    <property type="match status" value="1"/>
</dbReference>
<dbReference type="GO" id="GO:0016747">
    <property type="term" value="F:acyltransferase activity, transferring groups other than amino-acyl groups"/>
    <property type="evidence" value="ECO:0007669"/>
    <property type="project" value="InterPro"/>
</dbReference>
<dbReference type="InterPro" id="IPR016181">
    <property type="entry name" value="Acyl_CoA_acyltransferase"/>
</dbReference>
<gene>
    <name evidence="2" type="ORF">SAMN04488108_2629</name>
</gene>
<evidence type="ECO:0000313" key="2">
    <source>
        <dbReference type="EMBL" id="SHO63254.1"/>
    </source>
</evidence>
<dbReference type="RefSeq" id="WP_073572247.1">
    <property type="nucleotide sequence ID" value="NZ_FRXN01000003.1"/>
</dbReference>
<keyword evidence="2" id="KW-0808">Transferase</keyword>
<dbReference type="STRING" id="1073327.SAMN04488108_2629"/>
<organism evidence="2 3">
    <name type="scientific">Algoriphagus zhangzhouensis</name>
    <dbReference type="NCBI Taxonomy" id="1073327"/>
    <lineage>
        <taxon>Bacteria</taxon>
        <taxon>Pseudomonadati</taxon>
        <taxon>Bacteroidota</taxon>
        <taxon>Cytophagia</taxon>
        <taxon>Cytophagales</taxon>
        <taxon>Cyclobacteriaceae</taxon>
        <taxon>Algoriphagus</taxon>
    </lineage>
</organism>
<evidence type="ECO:0000259" key="1">
    <source>
        <dbReference type="PROSITE" id="PS51186"/>
    </source>
</evidence>
<dbReference type="OrthoDB" id="5109343at2"/>
<sequence>MEKTIIRQSSSNSDLEGILKLQRENLLENLDQETIQKEGFVRVKHSLEDLANLQKDEGHVIADFQGKVAAYILAMTKQSRDKIPMLLPMFEQFDSISYAGKKVSDFNYMAVGQVCVGKDFRGMGLFAEAYQAYRDFFKPKYDFAITEISLNNKRSLRAHEKVGFETIHTFKDQYEEWAIVLWNW</sequence>
<protein>
    <submittedName>
        <fullName evidence="2">Acetyltransferase (GNAT) domain-containing protein</fullName>
    </submittedName>
</protein>
<dbReference type="AlphaFoldDB" id="A0A1M7ZEF8"/>
<dbReference type="Pfam" id="PF00583">
    <property type="entry name" value="Acetyltransf_1"/>
    <property type="match status" value="1"/>
</dbReference>
<dbReference type="PROSITE" id="PS51186">
    <property type="entry name" value="GNAT"/>
    <property type="match status" value="1"/>
</dbReference>
<dbReference type="InterPro" id="IPR000182">
    <property type="entry name" value="GNAT_dom"/>
</dbReference>